<gene>
    <name evidence="2 4" type="ORF">BDZ99DRAFT_572306</name>
</gene>
<evidence type="ECO:0000256" key="1">
    <source>
        <dbReference type="SAM" id="MobiDB-lite"/>
    </source>
</evidence>
<reference evidence="2 4" key="1">
    <citation type="journal article" date="2020" name="Stud. Mycol.">
        <title>101 Dothideomycetes genomes: a test case for predicting lifestyles and emergence of pathogens.</title>
        <authorList>
            <person name="Haridas S."/>
            <person name="Albert R."/>
            <person name="Binder M."/>
            <person name="Bloem J."/>
            <person name="Labutti K."/>
            <person name="Salamov A."/>
            <person name="Andreopoulos B."/>
            <person name="Baker S."/>
            <person name="Barry K."/>
            <person name="Bills G."/>
            <person name="Bluhm B."/>
            <person name="Cannon C."/>
            <person name="Castanera R."/>
            <person name="Culley D."/>
            <person name="Daum C."/>
            <person name="Ezra D."/>
            <person name="Gonzalez J."/>
            <person name="Henrissat B."/>
            <person name="Kuo A."/>
            <person name="Liang C."/>
            <person name="Lipzen A."/>
            <person name="Lutzoni F."/>
            <person name="Magnuson J."/>
            <person name="Mondo S."/>
            <person name="Nolan M."/>
            <person name="Ohm R."/>
            <person name="Pangilinan J."/>
            <person name="Park H.-J."/>
            <person name="Ramirez L."/>
            <person name="Alfaro M."/>
            <person name="Sun H."/>
            <person name="Tritt A."/>
            <person name="Yoshinaga Y."/>
            <person name="Zwiers L.-H."/>
            <person name="Turgeon B."/>
            <person name="Goodwin S."/>
            <person name="Spatafora J."/>
            <person name="Crous P."/>
            <person name="Grigoriev I."/>
        </authorList>
    </citation>
    <scope>NUCLEOTIDE SEQUENCE</scope>
    <source>
        <strain evidence="2 4">CBS 304.34</strain>
    </source>
</reference>
<feature type="compositionally biased region" description="Low complexity" evidence="1">
    <location>
        <begin position="13"/>
        <end position="24"/>
    </location>
</feature>
<dbReference type="EMBL" id="MU003703">
    <property type="protein sequence ID" value="KAF2808440.1"/>
    <property type="molecule type" value="Genomic_DNA"/>
</dbReference>
<feature type="region of interest" description="Disordered" evidence="1">
    <location>
        <begin position="1"/>
        <end position="38"/>
    </location>
</feature>
<dbReference type="RefSeq" id="XP_033575404.1">
    <property type="nucleotide sequence ID" value="XM_033728185.1"/>
</dbReference>
<protein>
    <submittedName>
        <fullName evidence="2 4">Uncharacterized protein</fullName>
    </submittedName>
</protein>
<evidence type="ECO:0000313" key="3">
    <source>
        <dbReference type="Proteomes" id="UP000504636"/>
    </source>
</evidence>
<dbReference type="OrthoDB" id="10625961at2759"/>
<evidence type="ECO:0000313" key="4">
    <source>
        <dbReference type="RefSeq" id="XP_033575404.1"/>
    </source>
</evidence>
<sequence length="329" mass="34762">MPDARCQRGGPARSRQTRPSQQSRGRSDAGAREERRAVDVEIQRRSAAAVEDAIRHPGQSGNCDDSAGSRLQGLPSSVGWALGVCWAWQLDTRPDSCKIAVRTWEPGMNESQRKASDAREQVEGVAVLGAVVPQCGLERSGRRVDAGRSALCPRVGGDERLWRPSLEHRRAVVGGFEAGNRAATDAIWDLGTANGLGDCRCSSPPAPSSSFSPRFPPGFLQGFLQGFLSAAPPGALGCNAPSPAQQGASAGYDSQGVRGLIEQSWGKEGRRSIESQAADGPARAVLAESRCIAAASGKGPWTVALTKSSNACPKQLPARIAREAMRRSL</sequence>
<feature type="compositionally biased region" description="Basic and acidic residues" evidence="1">
    <location>
        <begin position="25"/>
        <end position="38"/>
    </location>
</feature>
<dbReference type="GeneID" id="54469078"/>
<name>A0A6A6YI36_9PEZI</name>
<keyword evidence="3" id="KW-1185">Reference proteome</keyword>
<dbReference type="AlphaFoldDB" id="A0A6A6YI36"/>
<reference evidence="4" key="2">
    <citation type="submission" date="2020-04" db="EMBL/GenBank/DDBJ databases">
        <authorList>
            <consortium name="NCBI Genome Project"/>
        </authorList>
    </citation>
    <scope>NUCLEOTIDE SEQUENCE</scope>
    <source>
        <strain evidence="4">CBS 304.34</strain>
    </source>
</reference>
<organism evidence="2">
    <name type="scientific">Mytilinidion resinicola</name>
    <dbReference type="NCBI Taxonomy" id="574789"/>
    <lineage>
        <taxon>Eukaryota</taxon>
        <taxon>Fungi</taxon>
        <taxon>Dikarya</taxon>
        <taxon>Ascomycota</taxon>
        <taxon>Pezizomycotina</taxon>
        <taxon>Dothideomycetes</taxon>
        <taxon>Pleosporomycetidae</taxon>
        <taxon>Mytilinidiales</taxon>
        <taxon>Mytilinidiaceae</taxon>
        <taxon>Mytilinidion</taxon>
    </lineage>
</organism>
<proteinExistence type="predicted"/>
<reference evidence="4" key="3">
    <citation type="submission" date="2025-04" db="UniProtKB">
        <authorList>
            <consortium name="RefSeq"/>
        </authorList>
    </citation>
    <scope>IDENTIFICATION</scope>
    <source>
        <strain evidence="4">CBS 304.34</strain>
    </source>
</reference>
<evidence type="ECO:0000313" key="2">
    <source>
        <dbReference type="EMBL" id="KAF2808440.1"/>
    </source>
</evidence>
<dbReference type="Proteomes" id="UP000504636">
    <property type="component" value="Unplaced"/>
</dbReference>
<accession>A0A6A6YI36</accession>